<dbReference type="EMBL" id="SWKV01000003">
    <property type="protein sequence ID" value="KAF3047059.1"/>
    <property type="molecule type" value="Genomic_DNA"/>
</dbReference>
<dbReference type="Proteomes" id="UP000758155">
    <property type="component" value="Unassembled WGS sequence"/>
</dbReference>
<gene>
    <name evidence="1" type="ORF">E8E12_010883</name>
</gene>
<accession>A0A9P4X0H7</accession>
<evidence type="ECO:0000313" key="2">
    <source>
        <dbReference type="Proteomes" id="UP000758155"/>
    </source>
</evidence>
<name>A0A9P4X0H7_9PLEO</name>
<evidence type="ECO:0000313" key="1">
    <source>
        <dbReference type="EMBL" id="KAF3047059.1"/>
    </source>
</evidence>
<organism evidence="1 2">
    <name type="scientific">Didymella heteroderae</name>
    <dbReference type="NCBI Taxonomy" id="1769908"/>
    <lineage>
        <taxon>Eukaryota</taxon>
        <taxon>Fungi</taxon>
        <taxon>Dikarya</taxon>
        <taxon>Ascomycota</taxon>
        <taxon>Pezizomycotina</taxon>
        <taxon>Dothideomycetes</taxon>
        <taxon>Pleosporomycetidae</taxon>
        <taxon>Pleosporales</taxon>
        <taxon>Pleosporineae</taxon>
        <taxon>Didymellaceae</taxon>
        <taxon>Didymella</taxon>
    </lineage>
</organism>
<protein>
    <submittedName>
        <fullName evidence="1">Uncharacterized protein</fullName>
    </submittedName>
</protein>
<keyword evidence="2" id="KW-1185">Reference proteome</keyword>
<reference evidence="1" key="1">
    <citation type="submission" date="2019-04" db="EMBL/GenBank/DDBJ databases">
        <title>Sequencing of skin fungus with MAO and IRED activity.</title>
        <authorList>
            <person name="Marsaioli A.J."/>
            <person name="Bonatto J.M.C."/>
            <person name="Reis Junior O."/>
        </authorList>
    </citation>
    <scope>NUCLEOTIDE SEQUENCE</scope>
    <source>
        <strain evidence="1">28M1</strain>
    </source>
</reference>
<dbReference type="AlphaFoldDB" id="A0A9P4X0H7"/>
<sequence length="99" mass="11705">MQPIHNILKVSPPLRVYRYHSNTLEALQRQHVIEQSSSTFNRNVSFIEPAMYRVGMSTISRTIARWVSGKIHGDDNPRFIKSELEKLEEERETREKHEE</sequence>
<proteinExistence type="predicted"/>
<comment type="caution">
    <text evidence="1">The sequence shown here is derived from an EMBL/GenBank/DDBJ whole genome shotgun (WGS) entry which is preliminary data.</text>
</comment>